<name>A0AAD7IY90_9AGAR</name>
<evidence type="ECO:0000313" key="2">
    <source>
        <dbReference type="Proteomes" id="UP001215280"/>
    </source>
</evidence>
<evidence type="ECO:0000313" key="1">
    <source>
        <dbReference type="EMBL" id="KAJ7753061.1"/>
    </source>
</evidence>
<sequence>MSSPDALAEAYGRDFDNVWILIPIAMLRPSSVPGIRSRVRVEEAQATKLFHLPSIFFPVQQRRDALPTISKRTAGGLAGAWEAQFACDVAVFTFTIVRSYLSRRVVFCVGTTIDSSVQELNDFEEDYSSGESSQYLDVLSDLAGFTSRLGNINGDCGTLDGDLSIGRWGSLNTGPVL</sequence>
<comment type="caution">
    <text evidence="1">The sequence shown here is derived from an EMBL/GenBank/DDBJ whole genome shotgun (WGS) entry which is preliminary data.</text>
</comment>
<dbReference type="AlphaFoldDB" id="A0AAD7IY90"/>
<dbReference type="EMBL" id="JARJLG010000072">
    <property type="protein sequence ID" value="KAJ7753061.1"/>
    <property type="molecule type" value="Genomic_DNA"/>
</dbReference>
<accession>A0AAD7IY90</accession>
<keyword evidence="2" id="KW-1185">Reference proteome</keyword>
<reference evidence="1" key="1">
    <citation type="submission" date="2023-03" db="EMBL/GenBank/DDBJ databases">
        <title>Massive genome expansion in bonnet fungi (Mycena s.s.) driven by repeated elements and novel gene families across ecological guilds.</title>
        <authorList>
            <consortium name="Lawrence Berkeley National Laboratory"/>
            <person name="Harder C.B."/>
            <person name="Miyauchi S."/>
            <person name="Viragh M."/>
            <person name="Kuo A."/>
            <person name="Thoen E."/>
            <person name="Andreopoulos B."/>
            <person name="Lu D."/>
            <person name="Skrede I."/>
            <person name="Drula E."/>
            <person name="Henrissat B."/>
            <person name="Morin E."/>
            <person name="Kohler A."/>
            <person name="Barry K."/>
            <person name="LaButti K."/>
            <person name="Morin E."/>
            <person name="Salamov A."/>
            <person name="Lipzen A."/>
            <person name="Mereny Z."/>
            <person name="Hegedus B."/>
            <person name="Baldrian P."/>
            <person name="Stursova M."/>
            <person name="Weitz H."/>
            <person name="Taylor A."/>
            <person name="Grigoriev I.V."/>
            <person name="Nagy L.G."/>
            <person name="Martin F."/>
            <person name="Kauserud H."/>
        </authorList>
    </citation>
    <scope>NUCLEOTIDE SEQUENCE</scope>
    <source>
        <strain evidence="1">CBHHK188m</strain>
    </source>
</reference>
<protein>
    <submittedName>
        <fullName evidence="1">Uncharacterized protein</fullName>
    </submittedName>
</protein>
<organism evidence="1 2">
    <name type="scientific">Mycena maculata</name>
    <dbReference type="NCBI Taxonomy" id="230809"/>
    <lineage>
        <taxon>Eukaryota</taxon>
        <taxon>Fungi</taxon>
        <taxon>Dikarya</taxon>
        <taxon>Basidiomycota</taxon>
        <taxon>Agaricomycotina</taxon>
        <taxon>Agaricomycetes</taxon>
        <taxon>Agaricomycetidae</taxon>
        <taxon>Agaricales</taxon>
        <taxon>Marasmiineae</taxon>
        <taxon>Mycenaceae</taxon>
        <taxon>Mycena</taxon>
    </lineage>
</organism>
<dbReference type="Proteomes" id="UP001215280">
    <property type="component" value="Unassembled WGS sequence"/>
</dbReference>
<gene>
    <name evidence="1" type="ORF">DFH07DRAFT_774198</name>
</gene>
<proteinExistence type="predicted"/>